<name>A0ABT4NT69_RHOOP</name>
<dbReference type="EMBL" id="JAPWIS010000057">
    <property type="protein sequence ID" value="MCZ4590574.1"/>
    <property type="molecule type" value="Genomic_DNA"/>
</dbReference>
<proteinExistence type="predicted"/>
<dbReference type="RefSeq" id="WP_269593127.1">
    <property type="nucleotide sequence ID" value="NZ_JAPWIS010000057.1"/>
</dbReference>
<dbReference type="Proteomes" id="UP001066327">
    <property type="component" value="Unassembled WGS sequence"/>
</dbReference>
<organism evidence="1 2">
    <name type="scientific">Rhodococcus opacus</name>
    <name type="common">Nocardia opaca</name>
    <dbReference type="NCBI Taxonomy" id="37919"/>
    <lineage>
        <taxon>Bacteria</taxon>
        <taxon>Bacillati</taxon>
        <taxon>Actinomycetota</taxon>
        <taxon>Actinomycetes</taxon>
        <taxon>Mycobacteriales</taxon>
        <taxon>Nocardiaceae</taxon>
        <taxon>Rhodococcus</taxon>
    </lineage>
</organism>
<protein>
    <submittedName>
        <fullName evidence="1">Uncharacterized protein</fullName>
    </submittedName>
</protein>
<reference evidence="1" key="1">
    <citation type="submission" date="2022-12" db="EMBL/GenBank/DDBJ databases">
        <authorList>
            <person name="Krivoruchko A.V."/>
            <person name="Elkin A."/>
        </authorList>
    </citation>
    <scope>NUCLEOTIDE SEQUENCE</scope>
    <source>
        <strain evidence="1">IEGM 249</strain>
    </source>
</reference>
<accession>A0ABT4NT69</accession>
<evidence type="ECO:0000313" key="1">
    <source>
        <dbReference type="EMBL" id="MCZ4590574.1"/>
    </source>
</evidence>
<sequence length="173" mass="18623">MADHSENALRAVIKSLRDVVGPSVAADDPLAQEQLGLSLLHLEFLATRLPQLHTRAVFELKHHVRMAHAVIDRLGESRAADALRAAVDDAGRALSNPIARTDALGKATDRVSAEITAVLRADLETSAAADIERAIVDISVERIAFERAWYLPTGFDPKPESVLSLEDASTTSA</sequence>
<gene>
    <name evidence="1" type="ORF">O4328_44400</name>
</gene>
<evidence type="ECO:0000313" key="2">
    <source>
        <dbReference type="Proteomes" id="UP001066327"/>
    </source>
</evidence>
<comment type="caution">
    <text evidence="1">The sequence shown here is derived from an EMBL/GenBank/DDBJ whole genome shotgun (WGS) entry which is preliminary data.</text>
</comment>
<keyword evidence="2" id="KW-1185">Reference proteome</keyword>